<dbReference type="InterPro" id="IPR019154">
    <property type="entry name" value="Arb2-like_domain"/>
</dbReference>
<dbReference type="Proteomes" id="UP000246991">
    <property type="component" value="Unassembled WGS sequence"/>
</dbReference>
<dbReference type="ESTHER" id="9pezi-a0a292py12">
    <property type="family name" value="Arb2_domain"/>
</dbReference>
<comment type="caution">
    <text evidence="3">The sequence shown here is derived from an EMBL/GenBank/DDBJ whole genome shotgun (WGS) entry which is preliminary data.</text>
</comment>
<protein>
    <recommendedName>
        <fullName evidence="2">Arb2-like domain-containing protein</fullName>
    </recommendedName>
</protein>
<evidence type="ECO:0000313" key="3">
    <source>
        <dbReference type="EMBL" id="PWW74808.1"/>
    </source>
</evidence>
<name>A0A317SKH2_9PEZI</name>
<dbReference type="OrthoDB" id="5378181at2759"/>
<evidence type="ECO:0000256" key="1">
    <source>
        <dbReference type="SAM" id="MobiDB-lite"/>
    </source>
</evidence>
<accession>A0A317SKH2</accession>
<dbReference type="AlphaFoldDB" id="A0A317SKH2"/>
<sequence>MQSILYGGIKDQGLTEWYFNTSLLFVGSDHLYWESNKSRRKKYGNCKLASGDVISAVMLNSQKEAVNFMLRKITVRATEDNNNDKGHNNKNGKGEEGEGTEA</sequence>
<dbReference type="Pfam" id="PF09757">
    <property type="entry name" value="Arb2-like"/>
    <property type="match status" value="1"/>
</dbReference>
<evidence type="ECO:0000259" key="2">
    <source>
        <dbReference type="Pfam" id="PF09757"/>
    </source>
</evidence>
<feature type="domain" description="Arb2-like" evidence="2">
    <location>
        <begin position="11"/>
        <end position="73"/>
    </location>
</feature>
<organism evidence="3 4">
    <name type="scientific">Tuber magnatum</name>
    <name type="common">white Piedmont truffle</name>
    <dbReference type="NCBI Taxonomy" id="42249"/>
    <lineage>
        <taxon>Eukaryota</taxon>
        <taxon>Fungi</taxon>
        <taxon>Dikarya</taxon>
        <taxon>Ascomycota</taxon>
        <taxon>Pezizomycotina</taxon>
        <taxon>Pezizomycetes</taxon>
        <taxon>Pezizales</taxon>
        <taxon>Tuberaceae</taxon>
        <taxon>Tuber</taxon>
    </lineage>
</organism>
<gene>
    <name evidence="3" type="ORF">C7212DRAFT_353019</name>
</gene>
<dbReference type="STRING" id="42249.A0A317SKH2"/>
<keyword evidence="4" id="KW-1185">Reference proteome</keyword>
<evidence type="ECO:0000313" key="4">
    <source>
        <dbReference type="Proteomes" id="UP000246991"/>
    </source>
</evidence>
<dbReference type="EMBL" id="PYWC01000056">
    <property type="protein sequence ID" value="PWW74808.1"/>
    <property type="molecule type" value="Genomic_DNA"/>
</dbReference>
<feature type="region of interest" description="Disordered" evidence="1">
    <location>
        <begin position="77"/>
        <end position="102"/>
    </location>
</feature>
<feature type="compositionally biased region" description="Basic and acidic residues" evidence="1">
    <location>
        <begin position="77"/>
        <end position="96"/>
    </location>
</feature>
<proteinExistence type="predicted"/>
<reference evidence="3 4" key="1">
    <citation type="submission" date="2018-03" db="EMBL/GenBank/DDBJ databases">
        <title>Genomes of Pezizomycetes fungi and the evolution of truffles.</title>
        <authorList>
            <person name="Murat C."/>
            <person name="Payen T."/>
            <person name="Noel B."/>
            <person name="Kuo A."/>
            <person name="Martin F.M."/>
        </authorList>
    </citation>
    <scope>NUCLEOTIDE SEQUENCE [LARGE SCALE GENOMIC DNA]</scope>
    <source>
        <strain evidence="3">091103-1</strain>
    </source>
</reference>